<evidence type="ECO:0000256" key="2">
    <source>
        <dbReference type="SAM" id="MobiDB-lite"/>
    </source>
</evidence>
<name>A0A7Y2M0X5_9MICO</name>
<feature type="compositionally biased region" description="Gly residues" evidence="2">
    <location>
        <begin position="654"/>
        <end position="670"/>
    </location>
</feature>
<evidence type="ECO:0000256" key="3">
    <source>
        <dbReference type="SAM" id="Phobius"/>
    </source>
</evidence>
<evidence type="ECO:0000256" key="1">
    <source>
        <dbReference type="SAM" id="Coils"/>
    </source>
</evidence>
<reference evidence="6 7" key="1">
    <citation type="submission" date="2020-05" db="EMBL/GenBank/DDBJ databases">
        <title>MicrobeNet Type strains.</title>
        <authorList>
            <person name="Nicholson A.C."/>
        </authorList>
    </citation>
    <scope>NUCLEOTIDE SEQUENCE [LARGE SCALE GENOMIC DNA]</scope>
    <source>
        <strain evidence="6 7">JCM 14282</strain>
    </source>
</reference>
<feature type="signal peptide" evidence="4">
    <location>
        <begin position="1"/>
        <end position="26"/>
    </location>
</feature>
<keyword evidence="3" id="KW-0472">Membrane</keyword>
<keyword evidence="4" id="KW-0732">Signal</keyword>
<feature type="coiled-coil region" evidence="1">
    <location>
        <begin position="483"/>
        <end position="528"/>
    </location>
</feature>
<protein>
    <submittedName>
        <fullName evidence="6">TPM domain-containing protein</fullName>
    </submittedName>
</protein>
<feature type="coiled-coil region" evidence="1">
    <location>
        <begin position="298"/>
        <end position="343"/>
    </location>
</feature>
<feature type="domain" description="TPM" evidence="5">
    <location>
        <begin position="37"/>
        <end position="154"/>
    </location>
</feature>
<evidence type="ECO:0000256" key="4">
    <source>
        <dbReference type="SAM" id="SignalP"/>
    </source>
</evidence>
<gene>
    <name evidence="6" type="ORF">HLA99_11420</name>
</gene>
<keyword evidence="1" id="KW-0175">Coiled coil</keyword>
<evidence type="ECO:0000259" key="5">
    <source>
        <dbReference type="Pfam" id="PF04536"/>
    </source>
</evidence>
<evidence type="ECO:0000313" key="7">
    <source>
        <dbReference type="Proteomes" id="UP000543598"/>
    </source>
</evidence>
<feature type="chain" id="PRO_5030531400" evidence="4">
    <location>
        <begin position="27"/>
        <end position="679"/>
    </location>
</feature>
<keyword evidence="7" id="KW-1185">Reference proteome</keyword>
<dbReference type="EMBL" id="JABEMB010000016">
    <property type="protein sequence ID" value="NNH04455.1"/>
    <property type="molecule type" value="Genomic_DNA"/>
</dbReference>
<feature type="region of interest" description="Disordered" evidence="2">
    <location>
        <begin position="654"/>
        <end position="679"/>
    </location>
</feature>
<accession>A0A7Y2M0X5</accession>
<keyword evidence="3" id="KW-1133">Transmembrane helix</keyword>
<dbReference type="Proteomes" id="UP000543598">
    <property type="component" value="Unassembled WGS sequence"/>
</dbReference>
<dbReference type="Pfam" id="PF04536">
    <property type="entry name" value="TPM_phosphatase"/>
    <property type="match status" value="1"/>
</dbReference>
<keyword evidence="3" id="KW-0812">Transmembrane</keyword>
<evidence type="ECO:0000313" key="6">
    <source>
        <dbReference type="EMBL" id="NNH04455.1"/>
    </source>
</evidence>
<dbReference type="Gene3D" id="3.10.310.50">
    <property type="match status" value="1"/>
</dbReference>
<comment type="caution">
    <text evidence="6">The sequence shown here is derived from an EMBL/GenBank/DDBJ whole genome shotgun (WGS) entry which is preliminary data.</text>
</comment>
<dbReference type="AlphaFoldDB" id="A0A7Y2M0X5"/>
<dbReference type="InterPro" id="IPR007621">
    <property type="entry name" value="TPM_dom"/>
</dbReference>
<sequence>MRARWAAALTAALALMLAAAGGAASATDPVTLGSAHVLDEAGVLGSQASEVEARLERLSADTDVDLWVVYVDDFTGASGPEDWANTTAEQNGLGPSQYLLAVATEGRQFYLSGDSSGPVSPEQLNAIEQQRIQPALSDDDWAGAAIAAADGLTDAVGGGGGGGGLFTGLLIFVVIAAIIGVVVWLVVRSRRRARQPAVVGAPTPSELDGLDTKELVRRAASALVQTDDAVKTSEQELGFAKAQFGDAATVEFEQALATAKADLDKAFSIKQRLDDATPDSESEVRSWNSEILQLLGEANSQLDEKAVAFDELRKLEQNAPEALARVQELRAKAAAEIDRAETMLHALASSYAPQALATVADNPDQARQRIAFADEQLAAAQQAIGAGNGGQAAVGIRAAEEAVGQATLLEDAIEKLGGDLAKGETDASALIADLESDIAAASALPDPDGRLAGIVAATRQQVDAARADLTGTQKRPLATLKALEAANQQIDGVVQGIRDAQAQAQRARQQLSQTITQAQAQVSAAEDYITARRGAIGAEARTRLAEAGASIVQAQQLQATDPAQALQHAQRANQLAGQAIQYAQNDVGSFQGGGGLGGMLGGGGGGNSGGGGMLGAVLGGIVINSLLSGGGGRGSSGGLGGIFGGGGGGGFGGGGGGGGLSPGSFGGGGTRARRGGGRF</sequence>
<feature type="transmembrane region" description="Helical" evidence="3">
    <location>
        <begin position="165"/>
        <end position="187"/>
    </location>
</feature>
<dbReference type="RefSeq" id="WP_167039102.1">
    <property type="nucleotide sequence ID" value="NZ_JAAOZF010000001.1"/>
</dbReference>
<proteinExistence type="predicted"/>
<organism evidence="6 7">
    <name type="scientific">Microbacterium ulmi</name>
    <dbReference type="NCBI Taxonomy" id="179095"/>
    <lineage>
        <taxon>Bacteria</taxon>
        <taxon>Bacillati</taxon>
        <taxon>Actinomycetota</taxon>
        <taxon>Actinomycetes</taxon>
        <taxon>Micrococcales</taxon>
        <taxon>Microbacteriaceae</taxon>
        <taxon>Microbacterium</taxon>
    </lineage>
</organism>